<accession>A0A2P2JH70</accession>
<organism evidence="1">
    <name type="scientific">Rhizophora mucronata</name>
    <name type="common">Asiatic mangrove</name>
    <dbReference type="NCBI Taxonomy" id="61149"/>
    <lineage>
        <taxon>Eukaryota</taxon>
        <taxon>Viridiplantae</taxon>
        <taxon>Streptophyta</taxon>
        <taxon>Embryophyta</taxon>
        <taxon>Tracheophyta</taxon>
        <taxon>Spermatophyta</taxon>
        <taxon>Magnoliopsida</taxon>
        <taxon>eudicotyledons</taxon>
        <taxon>Gunneridae</taxon>
        <taxon>Pentapetalae</taxon>
        <taxon>rosids</taxon>
        <taxon>fabids</taxon>
        <taxon>Malpighiales</taxon>
        <taxon>Rhizophoraceae</taxon>
        <taxon>Rhizophora</taxon>
    </lineage>
</organism>
<proteinExistence type="predicted"/>
<name>A0A2P2JH70_RHIMU</name>
<dbReference type="AlphaFoldDB" id="A0A2P2JH70"/>
<sequence>MSQLSLAAFFGASYPMEAVECP</sequence>
<reference evidence="1" key="1">
    <citation type="submission" date="2018-02" db="EMBL/GenBank/DDBJ databases">
        <title>Rhizophora mucronata_Transcriptome.</title>
        <authorList>
            <person name="Meera S.P."/>
            <person name="Sreeshan A."/>
            <person name="Augustine A."/>
        </authorList>
    </citation>
    <scope>NUCLEOTIDE SEQUENCE</scope>
    <source>
        <tissue evidence="1">Leaf</tissue>
    </source>
</reference>
<protein>
    <submittedName>
        <fullName evidence="1">Uncharacterized protein</fullName>
    </submittedName>
</protein>
<dbReference type="EMBL" id="GGEC01012341">
    <property type="protein sequence ID" value="MBW92824.1"/>
    <property type="molecule type" value="Transcribed_RNA"/>
</dbReference>
<evidence type="ECO:0000313" key="1">
    <source>
        <dbReference type="EMBL" id="MBW92824.1"/>
    </source>
</evidence>